<keyword evidence="7" id="KW-0520">NAD</keyword>
<dbReference type="PANTHER" id="PTHR43706:SF47">
    <property type="entry name" value="EXTERNAL NADH-UBIQUINONE OXIDOREDUCTASE 1, MITOCHONDRIAL-RELATED"/>
    <property type="match status" value="1"/>
</dbReference>
<gene>
    <name evidence="12" type="ORF">SAMN05192529_109136</name>
</gene>
<evidence type="ECO:0000313" key="13">
    <source>
        <dbReference type="Proteomes" id="UP000199041"/>
    </source>
</evidence>
<dbReference type="OrthoDB" id="9781621at2"/>
<feature type="domain" description="FAD/NAD(P)-binding" evidence="10">
    <location>
        <begin position="1"/>
        <end position="321"/>
    </location>
</feature>
<dbReference type="AlphaFoldDB" id="A0A1H3YYI1"/>
<dbReference type="Proteomes" id="UP000199041">
    <property type="component" value="Unassembled WGS sequence"/>
</dbReference>
<dbReference type="SUPFAM" id="SSF51905">
    <property type="entry name" value="FAD/NAD(P)-binding domain"/>
    <property type="match status" value="2"/>
</dbReference>
<comment type="similarity">
    <text evidence="1">Belongs to the NADH dehydrogenase family.</text>
</comment>
<dbReference type="Pfam" id="PF07992">
    <property type="entry name" value="Pyr_redox_2"/>
    <property type="match status" value="1"/>
</dbReference>
<dbReference type="InterPro" id="IPR023753">
    <property type="entry name" value="FAD/NAD-binding_dom"/>
</dbReference>
<keyword evidence="9" id="KW-1133">Transmembrane helix</keyword>
<evidence type="ECO:0000256" key="6">
    <source>
        <dbReference type="ARBA" id="ARBA00023002"/>
    </source>
</evidence>
<name>A0A1H3YYI1_9BACT</name>
<dbReference type="InterPro" id="IPR036188">
    <property type="entry name" value="FAD/NAD-bd_sf"/>
</dbReference>
<feature type="transmembrane region" description="Helical" evidence="9">
    <location>
        <begin position="368"/>
        <end position="385"/>
    </location>
</feature>
<dbReference type="Gene3D" id="3.50.50.100">
    <property type="match status" value="1"/>
</dbReference>
<dbReference type="InterPro" id="IPR045024">
    <property type="entry name" value="NDH-2"/>
</dbReference>
<dbReference type="EMBL" id="FNQY01000009">
    <property type="protein sequence ID" value="SEA16643.1"/>
    <property type="molecule type" value="Genomic_DNA"/>
</dbReference>
<evidence type="ECO:0000256" key="4">
    <source>
        <dbReference type="ARBA" id="ARBA00022827"/>
    </source>
</evidence>
<protein>
    <recommendedName>
        <fullName evidence="2">NADH:ubiquinone reductase (non-electrogenic)</fullName>
        <ecNumber evidence="2">1.6.5.9</ecNumber>
    </recommendedName>
</protein>
<evidence type="ECO:0000259" key="11">
    <source>
        <dbReference type="Pfam" id="PF22366"/>
    </source>
</evidence>
<evidence type="ECO:0000313" key="12">
    <source>
        <dbReference type="EMBL" id="SEA16643.1"/>
    </source>
</evidence>
<proteinExistence type="inferred from homology"/>
<accession>A0A1H3YYI1</accession>
<dbReference type="EC" id="1.6.5.9" evidence="2"/>
<evidence type="ECO:0000256" key="7">
    <source>
        <dbReference type="ARBA" id="ARBA00023027"/>
    </source>
</evidence>
<feature type="domain" description="External alternative NADH-ubiquinone oxidoreductase-like C-terminal" evidence="11">
    <location>
        <begin position="345"/>
        <end position="400"/>
    </location>
</feature>
<dbReference type="InterPro" id="IPR054585">
    <property type="entry name" value="NDH2-like_C"/>
</dbReference>
<evidence type="ECO:0000256" key="2">
    <source>
        <dbReference type="ARBA" id="ARBA00012637"/>
    </source>
</evidence>
<reference evidence="12 13" key="1">
    <citation type="submission" date="2016-10" db="EMBL/GenBank/DDBJ databases">
        <authorList>
            <person name="de Groot N.N."/>
        </authorList>
    </citation>
    <scope>NUCLEOTIDE SEQUENCE [LARGE SCALE GENOMIC DNA]</scope>
    <source>
        <strain evidence="12 13">Vu-144</strain>
    </source>
</reference>
<dbReference type="PRINTS" id="PR00411">
    <property type="entry name" value="PNDRDTASEI"/>
</dbReference>
<keyword evidence="9" id="KW-0472">Membrane</keyword>
<evidence type="ECO:0000259" key="10">
    <source>
        <dbReference type="Pfam" id="PF07992"/>
    </source>
</evidence>
<dbReference type="PRINTS" id="PR00368">
    <property type="entry name" value="FADPNR"/>
</dbReference>
<dbReference type="STRING" id="551991.SAMN05192529_109136"/>
<keyword evidence="9" id="KW-0812">Transmembrane</keyword>
<evidence type="ECO:0000256" key="3">
    <source>
        <dbReference type="ARBA" id="ARBA00022630"/>
    </source>
</evidence>
<comment type="catalytic activity">
    <reaction evidence="8">
        <text>a quinone + NADH + H(+) = a quinol + NAD(+)</text>
        <dbReference type="Rhea" id="RHEA:46160"/>
        <dbReference type="ChEBI" id="CHEBI:15378"/>
        <dbReference type="ChEBI" id="CHEBI:24646"/>
        <dbReference type="ChEBI" id="CHEBI:57540"/>
        <dbReference type="ChEBI" id="CHEBI:57945"/>
        <dbReference type="ChEBI" id="CHEBI:132124"/>
        <dbReference type="EC" id="1.6.5.9"/>
    </reaction>
</comment>
<dbReference type="PANTHER" id="PTHR43706">
    <property type="entry name" value="NADH DEHYDROGENASE"/>
    <property type="match status" value="1"/>
</dbReference>
<evidence type="ECO:0000256" key="9">
    <source>
        <dbReference type="SAM" id="Phobius"/>
    </source>
</evidence>
<sequence>MKVVILGGGFAGIHLAKALVKQDNVEVHLVDKNNYNFFPPLLYQVSTAFIESYNISYPFRRMFQNKKNFIFHMGTVLNINTQEHYIVTTHERIDYDKVVLAMGCDTNYFGNETLAREAMPMKSIHDAINLRNHLLLMLEEASRLPEADIQPYTQIVIAGGGPTGVEIAGMLAEMQREIIPKDYSEKICKHIKIYLVDMDSVLLRAMSEKAGKEAFEVLSKLGIQIKLNVAVKNYENNKVYFSDNEVIESHTLIWASGVRAIDVPGIPASSIAKNGRIYVNEYNNVLGLEDVYCLGDQCLMQGDPDYEKGHPQLAQVAIQQGNLLAQNLRHLSKNQPLEPFRYVNKGSMAIIAKYKAVVDLPKGFFKGFFAWLVWLFIHLIPIAGFRNKVKLFFSWSWSFLTNDPTLRLIIRPRKKYFPEEQPPHQ</sequence>
<dbReference type="GO" id="GO:0050136">
    <property type="term" value="F:NADH dehydrogenase (quinone) (non-electrogenic) activity"/>
    <property type="evidence" value="ECO:0007669"/>
    <property type="project" value="UniProtKB-EC"/>
</dbReference>
<evidence type="ECO:0000256" key="5">
    <source>
        <dbReference type="ARBA" id="ARBA00022946"/>
    </source>
</evidence>
<evidence type="ECO:0000256" key="1">
    <source>
        <dbReference type="ARBA" id="ARBA00005272"/>
    </source>
</evidence>
<keyword evidence="6" id="KW-0560">Oxidoreductase</keyword>
<dbReference type="Pfam" id="PF22366">
    <property type="entry name" value="NDH2_C"/>
    <property type="match status" value="1"/>
</dbReference>
<keyword evidence="4" id="KW-0274">FAD</keyword>
<keyword evidence="3" id="KW-0285">Flavoprotein</keyword>
<keyword evidence="5" id="KW-0809">Transit peptide</keyword>
<evidence type="ECO:0000256" key="8">
    <source>
        <dbReference type="ARBA" id="ARBA00047599"/>
    </source>
</evidence>
<organism evidence="12 13">
    <name type="scientific">Arachidicoccus rhizosphaerae</name>
    <dbReference type="NCBI Taxonomy" id="551991"/>
    <lineage>
        <taxon>Bacteria</taxon>
        <taxon>Pseudomonadati</taxon>
        <taxon>Bacteroidota</taxon>
        <taxon>Chitinophagia</taxon>
        <taxon>Chitinophagales</taxon>
        <taxon>Chitinophagaceae</taxon>
        <taxon>Arachidicoccus</taxon>
    </lineage>
</organism>
<dbReference type="RefSeq" id="WP_091397260.1">
    <property type="nucleotide sequence ID" value="NZ_FNQY01000009.1"/>
</dbReference>
<keyword evidence="13" id="KW-1185">Reference proteome</keyword>